<feature type="non-terminal residue" evidence="7">
    <location>
        <position position="1"/>
    </location>
</feature>
<feature type="short sequence motif" description="Q motif" evidence="5">
    <location>
        <begin position="41"/>
        <end position="69"/>
    </location>
</feature>
<dbReference type="SUPFAM" id="SSF52540">
    <property type="entry name" value="P-loop containing nucleoside triphosphate hydrolases"/>
    <property type="match status" value="1"/>
</dbReference>
<dbReference type="STRING" id="88036.D8SC79"/>
<name>D8SC79_SELML</name>
<dbReference type="PROSITE" id="PS51195">
    <property type="entry name" value="Q_MOTIF"/>
    <property type="match status" value="1"/>
</dbReference>
<dbReference type="AlphaFoldDB" id="D8SC79"/>
<keyword evidence="8" id="KW-1185">Reference proteome</keyword>
<dbReference type="GO" id="GO:0003676">
    <property type="term" value="F:nucleic acid binding"/>
    <property type="evidence" value="ECO:0007669"/>
    <property type="project" value="InterPro"/>
</dbReference>
<dbReference type="Proteomes" id="UP000001514">
    <property type="component" value="Unassembled WGS sequence"/>
</dbReference>
<evidence type="ECO:0000313" key="7">
    <source>
        <dbReference type="EMBL" id="EFJ18145.1"/>
    </source>
</evidence>
<reference evidence="7 8" key="1">
    <citation type="journal article" date="2011" name="Science">
        <title>The Selaginella genome identifies genetic changes associated with the evolution of vascular plants.</title>
        <authorList>
            <person name="Banks J.A."/>
            <person name="Nishiyama T."/>
            <person name="Hasebe M."/>
            <person name="Bowman J.L."/>
            <person name="Gribskov M."/>
            <person name="dePamphilis C."/>
            <person name="Albert V.A."/>
            <person name="Aono N."/>
            <person name="Aoyama T."/>
            <person name="Ambrose B.A."/>
            <person name="Ashton N.W."/>
            <person name="Axtell M.J."/>
            <person name="Barker E."/>
            <person name="Barker M.S."/>
            <person name="Bennetzen J.L."/>
            <person name="Bonawitz N.D."/>
            <person name="Chapple C."/>
            <person name="Cheng C."/>
            <person name="Correa L.G."/>
            <person name="Dacre M."/>
            <person name="DeBarry J."/>
            <person name="Dreyer I."/>
            <person name="Elias M."/>
            <person name="Engstrom E.M."/>
            <person name="Estelle M."/>
            <person name="Feng L."/>
            <person name="Finet C."/>
            <person name="Floyd S.K."/>
            <person name="Frommer W.B."/>
            <person name="Fujita T."/>
            <person name="Gramzow L."/>
            <person name="Gutensohn M."/>
            <person name="Harholt J."/>
            <person name="Hattori M."/>
            <person name="Heyl A."/>
            <person name="Hirai T."/>
            <person name="Hiwatashi Y."/>
            <person name="Ishikawa M."/>
            <person name="Iwata M."/>
            <person name="Karol K.G."/>
            <person name="Koehler B."/>
            <person name="Kolukisaoglu U."/>
            <person name="Kubo M."/>
            <person name="Kurata T."/>
            <person name="Lalonde S."/>
            <person name="Li K."/>
            <person name="Li Y."/>
            <person name="Litt A."/>
            <person name="Lyons E."/>
            <person name="Manning G."/>
            <person name="Maruyama T."/>
            <person name="Michael T.P."/>
            <person name="Mikami K."/>
            <person name="Miyazaki S."/>
            <person name="Morinaga S."/>
            <person name="Murata T."/>
            <person name="Mueller-Roeber B."/>
            <person name="Nelson D.R."/>
            <person name="Obara M."/>
            <person name="Oguri Y."/>
            <person name="Olmstead R.G."/>
            <person name="Onodera N."/>
            <person name="Petersen B.L."/>
            <person name="Pils B."/>
            <person name="Prigge M."/>
            <person name="Rensing S.A."/>
            <person name="Riano-Pachon D.M."/>
            <person name="Roberts A.W."/>
            <person name="Sato Y."/>
            <person name="Scheller H.V."/>
            <person name="Schulz B."/>
            <person name="Schulz C."/>
            <person name="Shakirov E.V."/>
            <person name="Shibagaki N."/>
            <person name="Shinohara N."/>
            <person name="Shippen D.E."/>
            <person name="Soerensen I."/>
            <person name="Sotooka R."/>
            <person name="Sugimoto N."/>
            <person name="Sugita M."/>
            <person name="Sumikawa N."/>
            <person name="Tanurdzic M."/>
            <person name="Theissen G."/>
            <person name="Ulvskov P."/>
            <person name="Wakazuki S."/>
            <person name="Weng J.K."/>
            <person name="Willats W.W."/>
            <person name="Wipf D."/>
            <person name="Wolf P.G."/>
            <person name="Yang L."/>
            <person name="Zimmer A.D."/>
            <person name="Zhu Q."/>
            <person name="Mitros T."/>
            <person name="Hellsten U."/>
            <person name="Loque D."/>
            <person name="Otillar R."/>
            <person name="Salamov A."/>
            <person name="Schmutz J."/>
            <person name="Shapiro H."/>
            <person name="Lindquist E."/>
            <person name="Lucas S."/>
            <person name="Rokhsar D."/>
            <person name="Grigoriev I.V."/>
        </authorList>
    </citation>
    <scope>NUCLEOTIDE SEQUENCE [LARGE SCALE GENOMIC DNA]</scope>
</reference>
<evidence type="ECO:0000256" key="1">
    <source>
        <dbReference type="ARBA" id="ARBA00022741"/>
    </source>
</evidence>
<gene>
    <name evidence="7" type="ORF">SELMODRAFT_6590</name>
</gene>
<evidence type="ECO:0000256" key="3">
    <source>
        <dbReference type="ARBA" id="ARBA00022806"/>
    </source>
</evidence>
<dbReference type="Gene3D" id="3.40.50.300">
    <property type="entry name" value="P-loop containing nucleotide triphosphate hydrolases"/>
    <property type="match status" value="1"/>
</dbReference>
<organism evidence="8">
    <name type="scientific">Selaginella moellendorffii</name>
    <name type="common">Spikemoss</name>
    <dbReference type="NCBI Taxonomy" id="88036"/>
    <lineage>
        <taxon>Eukaryota</taxon>
        <taxon>Viridiplantae</taxon>
        <taxon>Streptophyta</taxon>
        <taxon>Embryophyta</taxon>
        <taxon>Tracheophyta</taxon>
        <taxon>Lycopodiopsida</taxon>
        <taxon>Selaginellales</taxon>
        <taxon>Selaginellaceae</taxon>
        <taxon>Selaginella</taxon>
    </lineage>
</organism>
<dbReference type="InterPro" id="IPR014014">
    <property type="entry name" value="RNA_helicase_DEAD_Q_motif"/>
</dbReference>
<keyword evidence="4" id="KW-0067">ATP-binding</keyword>
<dbReference type="GO" id="GO:0005524">
    <property type="term" value="F:ATP binding"/>
    <property type="evidence" value="ECO:0007669"/>
    <property type="project" value="UniProtKB-KW"/>
</dbReference>
<protein>
    <recommendedName>
        <fullName evidence="6">DEAD-box RNA helicase Q domain-containing protein</fullName>
    </recommendedName>
</protein>
<evidence type="ECO:0000313" key="8">
    <source>
        <dbReference type="Proteomes" id="UP000001514"/>
    </source>
</evidence>
<evidence type="ECO:0000256" key="4">
    <source>
        <dbReference type="ARBA" id="ARBA00022840"/>
    </source>
</evidence>
<accession>D8SC79</accession>
<dbReference type="KEGG" id="smo:SELMODRAFT_6590"/>
<sequence>FRKDFYKEVKEIQRMSKEDVTAYRKELELKVKGKDVPKPIKTWNQTGLSSKMLDVIKKLGFERPMPIQAQALPIIMNGRDCIGIAKTGSGKTLAFVLPMLRHIKDQPPLAQGDGPI</sequence>
<keyword evidence="2" id="KW-0378">Hydrolase</keyword>
<dbReference type="InParanoid" id="D8SC79"/>
<dbReference type="Gramene" id="EFJ18145">
    <property type="protein sequence ID" value="EFJ18145"/>
    <property type="gene ID" value="SELMODRAFT_6590"/>
</dbReference>
<dbReference type="Pfam" id="PF00270">
    <property type="entry name" value="DEAD"/>
    <property type="match status" value="1"/>
</dbReference>
<dbReference type="InterPro" id="IPR027417">
    <property type="entry name" value="P-loop_NTPase"/>
</dbReference>
<evidence type="ECO:0000256" key="2">
    <source>
        <dbReference type="ARBA" id="ARBA00022801"/>
    </source>
</evidence>
<evidence type="ECO:0000259" key="6">
    <source>
        <dbReference type="PROSITE" id="PS51195"/>
    </source>
</evidence>
<proteinExistence type="predicted"/>
<dbReference type="GO" id="GO:0003724">
    <property type="term" value="F:RNA helicase activity"/>
    <property type="evidence" value="ECO:0007669"/>
    <property type="project" value="InterPro"/>
</dbReference>
<evidence type="ECO:0000256" key="5">
    <source>
        <dbReference type="PROSITE-ProRule" id="PRU00552"/>
    </source>
</evidence>
<dbReference type="GO" id="GO:0016787">
    <property type="term" value="F:hydrolase activity"/>
    <property type="evidence" value="ECO:0007669"/>
    <property type="project" value="UniProtKB-KW"/>
</dbReference>
<keyword evidence="1" id="KW-0547">Nucleotide-binding</keyword>
<dbReference type="PANTHER" id="PTHR47958">
    <property type="entry name" value="ATP-DEPENDENT RNA HELICASE DBP3"/>
    <property type="match status" value="1"/>
</dbReference>
<feature type="domain" description="DEAD-box RNA helicase Q" evidence="6">
    <location>
        <begin position="41"/>
        <end position="69"/>
    </location>
</feature>
<dbReference type="InterPro" id="IPR011545">
    <property type="entry name" value="DEAD/DEAH_box_helicase_dom"/>
</dbReference>
<feature type="non-terminal residue" evidence="7">
    <location>
        <position position="116"/>
    </location>
</feature>
<dbReference type="HOGENOM" id="CLU_2103222_0_0_1"/>
<keyword evidence="3" id="KW-0347">Helicase</keyword>
<dbReference type="EMBL" id="GL377611">
    <property type="protein sequence ID" value="EFJ18145.1"/>
    <property type="molecule type" value="Genomic_DNA"/>
</dbReference>